<feature type="compositionally biased region" description="Basic and acidic residues" evidence="1">
    <location>
        <begin position="218"/>
        <end position="230"/>
    </location>
</feature>
<feature type="compositionally biased region" description="Low complexity" evidence="1">
    <location>
        <begin position="145"/>
        <end position="156"/>
    </location>
</feature>
<feature type="compositionally biased region" description="Basic and acidic residues" evidence="1">
    <location>
        <begin position="158"/>
        <end position="174"/>
    </location>
</feature>
<evidence type="ECO:0000256" key="1">
    <source>
        <dbReference type="SAM" id="MobiDB-lite"/>
    </source>
</evidence>
<name>A0A5K1K6V4_9APHY</name>
<feature type="compositionally biased region" description="Pro residues" evidence="1">
    <location>
        <begin position="12"/>
        <end position="30"/>
    </location>
</feature>
<dbReference type="AlphaFoldDB" id="A0A5K1K6V4"/>
<accession>A0A5K1K6V4</accession>
<protein>
    <submittedName>
        <fullName evidence="2">Protein kinase domain-containing protein</fullName>
    </submittedName>
</protein>
<proteinExistence type="predicted"/>
<organism evidence="2">
    <name type="scientific">Ganoderma boninense</name>
    <dbReference type="NCBI Taxonomy" id="34458"/>
    <lineage>
        <taxon>Eukaryota</taxon>
        <taxon>Fungi</taxon>
        <taxon>Dikarya</taxon>
        <taxon>Basidiomycota</taxon>
        <taxon>Agaricomycotina</taxon>
        <taxon>Agaricomycetes</taxon>
        <taxon>Polyporales</taxon>
        <taxon>Polyporaceae</taxon>
        <taxon>Ganoderma</taxon>
    </lineage>
</organism>
<evidence type="ECO:0000313" key="2">
    <source>
        <dbReference type="EMBL" id="VWP00934.1"/>
    </source>
</evidence>
<keyword evidence="2" id="KW-0808">Transferase</keyword>
<feature type="compositionally biased region" description="Pro residues" evidence="1">
    <location>
        <begin position="44"/>
        <end position="58"/>
    </location>
</feature>
<keyword evidence="2" id="KW-0418">Kinase</keyword>
<feature type="region of interest" description="Disordered" evidence="1">
    <location>
        <begin position="75"/>
        <end position="244"/>
    </location>
</feature>
<dbReference type="EMBL" id="LR728957">
    <property type="protein sequence ID" value="VWP00934.1"/>
    <property type="molecule type" value="Genomic_DNA"/>
</dbReference>
<sequence length="261" mass="27979">MQDGFYAGYHAPRPPPGMMMDPHYPPPPIGLPTSATRGSWQPAAVPPPWPGPDGQPLPPPGMYIPASYYPSPYYRHPGMPPHLPQINPELLAQSNGNGIGPPESSLRNTSADVPKVKRSASASSSTGVGEHSPRDEDEGPDESTLMAAAALQAVLAYQKEKEQEAREAEARKPSQSDANEAPSQVVRVERPPNARPSIVPTTQIDPDLDTVGEPNGAHSKEPAERGKEEEFVSEGGTPMLNPAELLTQVGYTVSIFQFPRS</sequence>
<feature type="region of interest" description="Disordered" evidence="1">
    <location>
        <begin position="1"/>
        <end position="58"/>
    </location>
</feature>
<gene>
    <name evidence="2" type="primary">I1RJM9</name>
</gene>
<dbReference type="GO" id="GO:0016301">
    <property type="term" value="F:kinase activity"/>
    <property type="evidence" value="ECO:0007669"/>
    <property type="project" value="UniProtKB-KW"/>
</dbReference>
<reference evidence="2" key="1">
    <citation type="submission" date="2019-10" db="EMBL/GenBank/DDBJ databases">
        <authorList>
            <person name="Nor Muhammad N."/>
        </authorList>
    </citation>
    <scope>NUCLEOTIDE SEQUENCE</scope>
</reference>